<dbReference type="InterPro" id="IPR025943">
    <property type="entry name" value="Sigma_54_int_dom_ATP-bd_2"/>
</dbReference>
<dbReference type="Proteomes" id="UP000075374">
    <property type="component" value="Unassembled WGS sequence"/>
</dbReference>
<dbReference type="PROSITE" id="PS00676">
    <property type="entry name" value="SIGMA54_INTERACT_2"/>
    <property type="match status" value="1"/>
</dbReference>
<dbReference type="InterPro" id="IPR009057">
    <property type="entry name" value="Homeodomain-like_sf"/>
</dbReference>
<feature type="domain" description="Sigma-54 factor interaction" evidence="6">
    <location>
        <begin position="272"/>
        <end position="504"/>
    </location>
</feature>
<dbReference type="Pfam" id="PF25601">
    <property type="entry name" value="AAA_lid_14"/>
    <property type="match status" value="1"/>
</dbReference>
<keyword evidence="7" id="KW-0560">Oxidoreductase</keyword>
<keyword evidence="1" id="KW-0547">Nucleotide-binding</keyword>
<dbReference type="Pfam" id="PF00158">
    <property type="entry name" value="Sigma54_activat"/>
    <property type="match status" value="1"/>
</dbReference>
<evidence type="ECO:0000256" key="4">
    <source>
        <dbReference type="ARBA" id="ARBA00023125"/>
    </source>
</evidence>
<dbReference type="EC" id="1.1.1.144" evidence="7"/>
<dbReference type="AlphaFoldDB" id="A0A151AMR8"/>
<dbReference type="EC" id="1.14.13.48" evidence="7"/>
<evidence type="ECO:0000256" key="2">
    <source>
        <dbReference type="ARBA" id="ARBA00022840"/>
    </source>
</evidence>
<dbReference type="PANTHER" id="PTHR32071:SF57">
    <property type="entry name" value="C4-DICARBOXYLATE TRANSPORT TRANSCRIPTIONAL REGULATORY PROTEIN DCTD"/>
    <property type="match status" value="1"/>
</dbReference>
<keyword evidence="3" id="KW-0805">Transcription regulation</keyword>
<sequence>MSSILKGIQRPVMKYANIISKVLKVEVEIADSDLIRIAGTGIYKNKINRSMSKEGYVYKTALKTGKLQIINNPGKDELCFPCPKRDICEEKFEMCTPIKLGSEIIGVIGLVCTDEFQKERLMNDFETSKSFLEQISDFISITAYENIEKSREQTLLKSLNFVIDKMDEGIIILNKNNKVVQINRKAVNLLNFVDSSFIDEVKLQELDSSNKGSKEYKVMIGKQVFYFQGDVYPMNLNESYFDRLFIFREIKKAKSDIVYHKEARERIYVKDILGNCDAIESLKKKIKKIALSSSTVLILGESGTGKEMFARAIHNEGNRKNEPFIAINCAAIPDALLESELFGYEKGAFTGANAGGRVGKFELANKGTIFLDEIGDMPMHLQTKILRVLQDKRIIKVGSNKAVDIDVRVIAATNKNLIKLIEENKFREDLYYRLNVIPFNIPPLRERIQDIKILVNHFIDKYTKLLKKEYSSIIIDEEVWEVFHHYSWPGNIRELENAIEFMINMLGPDGRLSLDTVPESILNNTRKIKKSDKDIHPIKELEKKEILKALEIYGVSTQSKKIIAKKLGIGIATLYRKLEEYNIYQNDNKGKN</sequence>
<dbReference type="PROSITE" id="PS00688">
    <property type="entry name" value="SIGMA54_INTERACT_3"/>
    <property type="match status" value="1"/>
</dbReference>
<dbReference type="InterPro" id="IPR027417">
    <property type="entry name" value="P-loop_NTPase"/>
</dbReference>
<dbReference type="InterPro" id="IPR002078">
    <property type="entry name" value="Sigma_54_int"/>
</dbReference>
<gene>
    <name evidence="7" type="ORF">CLCOL_13530</name>
</gene>
<comment type="caution">
    <text evidence="7">The sequence shown here is derived from an EMBL/GenBank/DDBJ whole genome shotgun (WGS) entry which is preliminary data.</text>
</comment>
<dbReference type="InterPro" id="IPR003593">
    <property type="entry name" value="AAA+_ATPase"/>
</dbReference>
<dbReference type="InterPro" id="IPR025662">
    <property type="entry name" value="Sigma_54_int_dom_ATP-bd_1"/>
</dbReference>
<dbReference type="InterPro" id="IPR025944">
    <property type="entry name" value="Sigma_54_int_dom_CS"/>
</dbReference>
<accession>A0A151AMR8</accession>
<reference evidence="7 8" key="1">
    <citation type="submission" date="2016-02" db="EMBL/GenBank/DDBJ databases">
        <title>Genome sequence of Clostridium colicanis DSM 13634.</title>
        <authorList>
            <person name="Poehlein A."/>
            <person name="Daniel R."/>
        </authorList>
    </citation>
    <scope>NUCLEOTIDE SEQUENCE [LARGE SCALE GENOMIC DNA]</scope>
    <source>
        <strain evidence="7 8">DSM 13634</strain>
    </source>
</reference>
<dbReference type="GO" id="GO:0003677">
    <property type="term" value="F:DNA binding"/>
    <property type="evidence" value="ECO:0007669"/>
    <property type="project" value="UniProtKB-KW"/>
</dbReference>
<dbReference type="Gene3D" id="1.10.10.60">
    <property type="entry name" value="Homeodomain-like"/>
    <property type="match status" value="1"/>
</dbReference>
<dbReference type="PANTHER" id="PTHR32071">
    <property type="entry name" value="TRANSCRIPTIONAL REGULATORY PROTEIN"/>
    <property type="match status" value="1"/>
</dbReference>
<name>A0A151AMR8_9CLOT</name>
<dbReference type="PROSITE" id="PS50045">
    <property type="entry name" value="SIGMA54_INTERACT_4"/>
    <property type="match status" value="1"/>
</dbReference>
<dbReference type="SMART" id="SM00382">
    <property type="entry name" value="AAA"/>
    <property type="match status" value="1"/>
</dbReference>
<protein>
    <submittedName>
        <fullName evidence="7">Limonene hydroxylase</fullName>
        <ecNumber evidence="7">1.1.1.144</ecNumber>
        <ecNumber evidence="7">1.1.1.243</ecNumber>
        <ecNumber evidence="7">1.14.13.48</ecNumber>
        <ecNumber evidence="7">1.14.13.49</ecNumber>
    </submittedName>
</protein>
<keyword evidence="4" id="KW-0238">DNA-binding</keyword>
<dbReference type="InterPro" id="IPR029016">
    <property type="entry name" value="GAF-like_dom_sf"/>
</dbReference>
<dbReference type="GO" id="GO:0006355">
    <property type="term" value="P:regulation of DNA-templated transcription"/>
    <property type="evidence" value="ECO:0007669"/>
    <property type="project" value="InterPro"/>
</dbReference>
<dbReference type="EC" id="1.14.13.49" evidence="7"/>
<evidence type="ECO:0000256" key="5">
    <source>
        <dbReference type="ARBA" id="ARBA00023163"/>
    </source>
</evidence>
<dbReference type="GO" id="GO:0018459">
    <property type="term" value="F:carveol dehydrogenase activity"/>
    <property type="evidence" value="ECO:0007669"/>
    <property type="project" value="UniProtKB-EC"/>
</dbReference>
<dbReference type="GO" id="GO:0018457">
    <property type="term" value="F:perillyl-alcohol dehydrogenase (NAD+) activity"/>
    <property type="evidence" value="ECO:0007669"/>
    <property type="project" value="UniProtKB-EC"/>
</dbReference>
<dbReference type="Gene3D" id="1.10.8.60">
    <property type="match status" value="1"/>
</dbReference>
<dbReference type="SUPFAM" id="SSF52540">
    <property type="entry name" value="P-loop containing nucleoside triphosphate hydrolases"/>
    <property type="match status" value="1"/>
</dbReference>
<dbReference type="SUPFAM" id="SSF46689">
    <property type="entry name" value="Homeodomain-like"/>
    <property type="match status" value="1"/>
</dbReference>
<dbReference type="EMBL" id="LTBB01000006">
    <property type="protein sequence ID" value="KYH28913.1"/>
    <property type="molecule type" value="Genomic_DNA"/>
</dbReference>
<dbReference type="PATRIC" id="fig|1121305.3.peg.1357"/>
<dbReference type="PROSITE" id="PS00675">
    <property type="entry name" value="SIGMA54_INTERACT_1"/>
    <property type="match status" value="1"/>
</dbReference>
<proteinExistence type="predicted"/>
<keyword evidence="8" id="KW-1185">Reference proteome</keyword>
<evidence type="ECO:0000256" key="1">
    <source>
        <dbReference type="ARBA" id="ARBA00022741"/>
    </source>
</evidence>
<dbReference type="GO" id="GO:0005524">
    <property type="term" value="F:ATP binding"/>
    <property type="evidence" value="ECO:0007669"/>
    <property type="project" value="UniProtKB-KW"/>
</dbReference>
<evidence type="ECO:0000259" key="6">
    <source>
        <dbReference type="PROSITE" id="PS50045"/>
    </source>
</evidence>
<keyword evidence="5" id="KW-0804">Transcription</keyword>
<dbReference type="EC" id="1.1.1.243" evidence="7"/>
<dbReference type="CDD" id="cd00009">
    <property type="entry name" value="AAA"/>
    <property type="match status" value="1"/>
</dbReference>
<keyword evidence="2" id="KW-0067">ATP-binding</keyword>
<dbReference type="Gene3D" id="3.40.50.300">
    <property type="entry name" value="P-loop containing nucleotide triphosphate hydrolases"/>
    <property type="match status" value="1"/>
</dbReference>
<evidence type="ECO:0000256" key="3">
    <source>
        <dbReference type="ARBA" id="ARBA00023015"/>
    </source>
</evidence>
<evidence type="ECO:0000313" key="8">
    <source>
        <dbReference type="Proteomes" id="UP000075374"/>
    </source>
</evidence>
<organism evidence="7 8">
    <name type="scientific">Clostridium colicanis DSM 13634</name>
    <dbReference type="NCBI Taxonomy" id="1121305"/>
    <lineage>
        <taxon>Bacteria</taxon>
        <taxon>Bacillati</taxon>
        <taxon>Bacillota</taxon>
        <taxon>Clostridia</taxon>
        <taxon>Eubacteriales</taxon>
        <taxon>Clostridiaceae</taxon>
        <taxon>Clostridium</taxon>
    </lineage>
</organism>
<evidence type="ECO:0000313" key="7">
    <source>
        <dbReference type="EMBL" id="KYH28913.1"/>
    </source>
</evidence>
<dbReference type="STRING" id="1121305.CLCOL_13530"/>
<dbReference type="FunFam" id="3.40.50.300:FF:000006">
    <property type="entry name" value="DNA-binding transcriptional regulator NtrC"/>
    <property type="match status" value="1"/>
</dbReference>
<dbReference type="InterPro" id="IPR058031">
    <property type="entry name" value="AAA_lid_NorR"/>
</dbReference>
<dbReference type="Gene3D" id="3.30.450.40">
    <property type="match status" value="1"/>
</dbReference>